<protein>
    <recommendedName>
        <fullName evidence="1">Mga helix-turn-helix domain-containing protein</fullName>
    </recommendedName>
</protein>
<keyword evidence="3" id="KW-1185">Reference proteome</keyword>
<proteinExistence type="predicted"/>
<dbReference type="Pfam" id="PF05043">
    <property type="entry name" value="Mga"/>
    <property type="match status" value="1"/>
</dbReference>
<dbReference type="RefSeq" id="WP_056956804.1">
    <property type="nucleotide sequence ID" value="NZ_AZFJ01000049.1"/>
</dbReference>
<dbReference type="EMBL" id="AZFJ01000049">
    <property type="protein sequence ID" value="KRL86013.1"/>
    <property type="molecule type" value="Genomic_DNA"/>
</dbReference>
<evidence type="ECO:0000313" key="2">
    <source>
        <dbReference type="EMBL" id="KRL86013.1"/>
    </source>
</evidence>
<dbReference type="InterPro" id="IPR007737">
    <property type="entry name" value="Mga_HTH"/>
</dbReference>
<comment type="caution">
    <text evidence="2">The sequence shown here is derived from an EMBL/GenBank/DDBJ whole genome shotgun (WGS) entry which is preliminary data.</text>
</comment>
<evidence type="ECO:0000313" key="3">
    <source>
        <dbReference type="Proteomes" id="UP000051922"/>
    </source>
</evidence>
<dbReference type="STRING" id="1423783.FC50_GL001420"/>
<dbReference type="PATRIC" id="fig|1423783.4.peg.1462"/>
<sequence length="505" mass="58325">MLFEEVFLENADIQKLRMFRVLKSMDESGFTITDLGNHLHISYQQSYNVFQELLNDIETITGRSGPTVKKNVLAGDFLPVTIDQYRLFLLQESIQFQYLDYIIQSRSANTDRFCQDHFISRSTLARKTTPLRTMLELHGIKLSFSRPGFSGSEQNIRQFLYIFYWLCFRGVEWPFTTVPQNRIAERYAQLPQVGMNTIDRLRNLLMLAVADLRIAHGHTLGPMPTWEHLWNHSELVTAPINQQWYPRLSRSELARENQFLAFQRAIEFNFTHDHHAWAPLYDTIMGNDNVIHRYVDALVDCLENHRRNGATLTVKDDPVLVTNFIRVALANIVGGPNFPTIMGMNDPESELYTHSNIYKTLVAAQPTIMLQLGLDQQYSVTACQQICEELCYLLAPHLTDFEWEQMVNCRILVTNNDFNSRRLATFIGNMSFVHIMPETESDQPADLIITGVDDAKLFQAEASDPQRVFVWATDVSGSDFYRLFITVEELMFNKLGIPFTSHQII</sequence>
<reference evidence="2 3" key="1">
    <citation type="journal article" date="2015" name="Genome Announc.">
        <title>Expanding the biotechnology potential of lactobacilli through comparative genomics of 213 strains and associated genera.</title>
        <authorList>
            <person name="Sun Z."/>
            <person name="Harris H.M."/>
            <person name="McCann A."/>
            <person name="Guo C."/>
            <person name="Argimon S."/>
            <person name="Zhang W."/>
            <person name="Yang X."/>
            <person name="Jeffery I.B."/>
            <person name="Cooney J.C."/>
            <person name="Kagawa T.F."/>
            <person name="Liu W."/>
            <person name="Song Y."/>
            <person name="Salvetti E."/>
            <person name="Wrobel A."/>
            <person name="Rasinkangas P."/>
            <person name="Parkhill J."/>
            <person name="Rea M.C."/>
            <person name="O'Sullivan O."/>
            <person name="Ritari J."/>
            <person name="Douillard F.P."/>
            <person name="Paul Ross R."/>
            <person name="Yang R."/>
            <person name="Briner A.E."/>
            <person name="Felis G.E."/>
            <person name="de Vos W.M."/>
            <person name="Barrangou R."/>
            <person name="Klaenhammer T.R."/>
            <person name="Caufield P.W."/>
            <person name="Cui Y."/>
            <person name="Zhang H."/>
            <person name="O'Toole P.W."/>
        </authorList>
    </citation>
    <scope>NUCLEOTIDE SEQUENCE [LARGE SCALE GENOMIC DNA]</scope>
    <source>
        <strain evidence="2 3">DSM 15945</strain>
    </source>
</reference>
<evidence type="ECO:0000259" key="1">
    <source>
        <dbReference type="Pfam" id="PF05043"/>
    </source>
</evidence>
<dbReference type="Gene3D" id="1.10.10.10">
    <property type="entry name" value="Winged helix-like DNA-binding domain superfamily/Winged helix DNA-binding domain"/>
    <property type="match status" value="1"/>
</dbReference>
<accession>A0A0R1TY03</accession>
<gene>
    <name evidence="2" type="ORF">FC50_GL001420</name>
</gene>
<dbReference type="Proteomes" id="UP000051922">
    <property type="component" value="Unassembled WGS sequence"/>
</dbReference>
<name>A0A0R1TY03_9LACO</name>
<dbReference type="InterPro" id="IPR036388">
    <property type="entry name" value="WH-like_DNA-bd_sf"/>
</dbReference>
<dbReference type="AlphaFoldDB" id="A0A0R1TY03"/>
<feature type="domain" description="Mga helix-turn-helix" evidence="1">
    <location>
        <begin position="87"/>
        <end position="164"/>
    </location>
</feature>
<organism evidence="2 3">
    <name type="scientific">Lacticaseibacillus pantheris DSM 15945 = JCM 12539 = NBRC 106106</name>
    <dbReference type="NCBI Taxonomy" id="1423783"/>
    <lineage>
        <taxon>Bacteria</taxon>
        <taxon>Bacillati</taxon>
        <taxon>Bacillota</taxon>
        <taxon>Bacilli</taxon>
        <taxon>Lactobacillales</taxon>
        <taxon>Lactobacillaceae</taxon>
        <taxon>Lacticaseibacillus</taxon>
    </lineage>
</organism>